<evidence type="ECO:0000313" key="1">
    <source>
        <dbReference type="EMBL" id="KAK9942424.1"/>
    </source>
</evidence>
<dbReference type="AlphaFoldDB" id="A0AAW1Y0P0"/>
<dbReference type="EMBL" id="JBEDUW010000002">
    <property type="protein sequence ID" value="KAK9942424.1"/>
    <property type="molecule type" value="Genomic_DNA"/>
</dbReference>
<protein>
    <submittedName>
        <fullName evidence="1">Uncharacterized protein</fullName>
    </submittedName>
</protein>
<evidence type="ECO:0000313" key="2">
    <source>
        <dbReference type="Proteomes" id="UP001457282"/>
    </source>
</evidence>
<reference evidence="1 2" key="1">
    <citation type="journal article" date="2023" name="G3 (Bethesda)">
        <title>A chromosome-length genome assembly and annotation of blackberry (Rubus argutus, cv. 'Hillquist').</title>
        <authorList>
            <person name="Bruna T."/>
            <person name="Aryal R."/>
            <person name="Dudchenko O."/>
            <person name="Sargent D.J."/>
            <person name="Mead D."/>
            <person name="Buti M."/>
            <person name="Cavallini A."/>
            <person name="Hytonen T."/>
            <person name="Andres J."/>
            <person name="Pham M."/>
            <person name="Weisz D."/>
            <person name="Mascagni F."/>
            <person name="Usai G."/>
            <person name="Natali L."/>
            <person name="Bassil N."/>
            <person name="Fernandez G.E."/>
            <person name="Lomsadze A."/>
            <person name="Armour M."/>
            <person name="Olukolu B."/>
            <person name="Poorten T."/>
            <person name="Britton C."/>
            <person name="Davik J."/>
            <person name="Ashrafi H."/>
            <person name="Aiden E.L."/>
            <person name="Borodovsky M."/>
            <person name="Worthington M."/>
        </authorList>
    </citation>
    <scope>NUCLEOTIDE SEQUENCE [LARGE SCALE GENOMIC DNA]</scope>
    <source>
        <strain evidence="1">PI 553951</strain>
    </source>
</reference>
<name>A0AAW1Y0P0_RUBAR</name>
<dbReference type="Proteomes" id="UP001457282">
    <property type="component" value="Unassembled WGS sequence"/>
</dbReference>
<comment type="caution">
    <text evidence="1">The sequence shown here is derived from an EMBL/GenBank/DDBJ whole genome shotgun (WGS) entry which is preliminary data.</text>
</comment>
<gene>
    <name evidence="1" type="ORF">M0R45_008091</name>
</gene>
<sequence>MSGGAGLEVGEVMDAHGRLEAGGRNAGWVLMASEERGDRSWLGLSNGGDGKGTGPWFGVGDGRGMNSEWVRNELLAG</sequence>
<keyword evidence="2" id="KW-1185">Reference proteome</keyword>
<proteinExistence type="predicted"/>
<accession>A0AAW1Y0P0</accession>
<organism evidence="1 2">
    <name type="scientific">Rubus argutus</name>
    <name type="common">Southern blackberry</name>
    <dbReference type="NCBI Taxonomy" id="59490"/>
    <lineage>
        <taxon>Eukaryota</taxon>
        <taxon>Viridiplantae</taxon>
        <taxon>Streptophyta</taxon>
        <taxon>Embryophyta</taxon>
        <taxon>Tracheophyta</taxon>
        <taxon>Spermatophyta</taxon>
        <taxon>Magnoliopsida</taxon>
        <taxon>eudicotyledons</taxon>
        <taxon>Gunneridae</taxon>
        <taxon>Pentapetalae</taxon>
        <taxon>rosids</taxon>
        <taxon>fabids</taxon>
        <taxon>Rosales</taxon>
        <taxon>Rosaceae</taxon>
        <taxon>Rosoideae</taxon>
        <taxon>Rosoideae incertae sedis</taxon>
        <taxon>Rubus</taxon>
    </lineage>
</organism>